<name>A0A643K6K0_9EURY</name>
<comment type="catalytic activity">
    <reaction evidence="3">
        <text>L-glutaminyl-[protein] + H2O = L-glutamyl-[protein] + NH4(+)</text>
        <dbReference type="Rhea" id="RHEA:16441"/>
        <dbReference type="Rhea" id="RHEA-COMP:10207"/>
        <dbReference type="Rhea" id="RHEA-COMP:10208"/>
        <dbReference type="ChEBI" id="CHEBI:15377"/>
        <dbReference type="ChEBI" id="CHEBI:28938"/>
        <dbReference type="ChEBI" id="CHEBI:29973"/>
        <dbReference type="ChEBI" id="CHEBI:30011"/>
        <dbReference type="EC" id="3.5.1.44"/>
    </reaction>
</comment>
<evidence type="ECO:0000256" key="2">
    <source>
        <dbReference type="ARBA" id="ARBA00022801"/>
    </source>
</evidence>
<evidence type="ECO:0000256" key="1">
    <source>
        <dbReference type="ARBA" id="ARBA00022500"/>
    </source>
</evidence>
<dbReference type="SUPFAM" id="SSF64438">
    <property type="entry name" value="CNF1/YfiH-like putative cysteine hydrolases"/>
    <property type="match status" value="1"/>
</dbReference>
<sequence>MQVYTTDTPTATSGRVKVGIADFAVDSDGNTLTTSGLGSCIGVALYDPDTGVSGLAHAMLPESDSSASNPAKYADTGIESLFSEMQDAGANPDRIVAKLAGGSKMFDFTSTNGMGSIGERNVDTARKTLEQLGVDVVAMDVGGDHGRSLELDAATGDLRIRSANAGDKIL</sequence>
<accession>A0A643K6K0</accession>
<dbReference type="Gene3D" id="3.30.1330.200">
    <property type="match status" value="1"/>
</dbReference>
<dbReference type="GO" id="GO:0006935">
    <property type="term" value="P:chemotaxis"/>
    <property type="evidence" value="ECO:0007669"/>
    <property type="project" value="UniProtKB-UniRule"/>
</dbReference>
<dbReference type="EMBL" id="VZUS01000001">
    <property type="protein sequence ID" value="KAB1188725.1"/>
    <property type="molecule type" value="Genomic_DNA"/>
</dbReference>
<dbReference type="PANTHER" id="PTHR35147:SF1">
    <property type="entry name" value="CHEMORECEPTOR GLUTAMINE DEAMIDASE CHED-RELATED"/>
    <property type="match status" value="1"/>
</dbReference>
<comment type="caution">
    <text evidence="4">The sequence shown here is derived from an EMBL/GenBank/DDBJ whole genome shotgun (WGS) entry which is preliminary data.</text>
</comment>
<dbReference type="RefSeq" id="WP_151138781.1">
    <property type="nucleotide sequence ID" value="NZ_VZUS01000001.1"/>
</dbReference>
<dbReference type="InterPro" id="IPR011324">
    <property type="entry name" value="Cytotoxic_necrot_fac-like_cat"/>
</dbReference>
<evidence type="ECO:0000256" key="3">
    <source>
        <dbReference type="HAMAP-Rule" id="MF_01440"/>
    </source>
</evidence>
<dbReference type="InterPro" id="IPR038592">
    <property type="entry name" value="CheD-like_sf"/>
</dbReference>
<comment type="function">
    <text evidence="3">Probably deamidates glutamine residues to glutamate on methyl-accepting chemotaxis receptors (MCPs), playing an important role in chemotaxis.</text>
</comment>
<dbReference type="Pfam" id="PF03975">
    <property type="entry name" value="CheD"/>
    <property type="match status" value="1"/>
</dbReference>
<reference evidence="4" key="1">
    <citation type="submission" date="2019-09" db="EMBL/GenBank/DDBJ databases">
        <title>Genomic analysis of Haloferax sp. CBA1149.</title>
        <authorList>
            <person name="Roh S.W."/>
        </authorList>
    </citation>
    <scope>NUCLEOTIDE SEQUENCE</scope>
    <source>
        <strain evidence="4">CBA1149</strain>
    </source>
</reference>
<gene>
    <name evidence="3" type="primary">cheD</name>
    <name evidence="4" type="ORF">Hfx1149_12040</name>
</gene>
<dbReference type="EC" id="3.5.1.44" evidence="3"/>
<dbReference type="CDD" id="cd16352">
    <property type="entry name" value="CheD"/>
    <property type="match status" value="1"/>
</dbReference>
<dbReference type="PANTHER" id="PTHR35147">
    <property type="entry name" value="CHEMORECEPTOR GLUTAMINE DEAMIDASE CHED-RELATED"/>
    <property type="match status" value="1"/>
</dbReference>
<protein>
    <recommendedName>
        <fullName evidence="3">Probable chemoreceptor glutamine deamidase CheD</fullName>
        <ecNumber evidence="3">3.5.1.44</ecNumber>
    </recommendedName>
</protein>
<keyword evidence="1 3" id="KW-0145">Chemotaxis</keyword>
<dbReference type="GO" id="GO:0050568">
    <property type="term" value="F:protein-glutamine glutaminase activity"/>
    <property type="evidence" value="ECO:0007669"/>
    <property type="project" value="UniProtKB-UniRule"/>
</dbReference>
<evidence type="ECO:0000313" key="4">
    <source>
        <dbReference type="EMBL" id="KAB1188725.1"/>
    </source>
</evidence>
<proteinExistence type="inferred from homology"/>
<dbReference type="InterPro" id="IPR005659">
    <property type="entry name" value="Chemorcpt_Glu_NH3ase_CheD"/>
</dbReference>
<keyword evidence="2 3" id="KW-0378">Hydrolase</keyword>
<dbReference type="AlphaFoldDB" id="A0A643K6K0"/>
<organism evidence="4">
    <name type="scientific">Haloferax sp. CBA1149</name>
    <dbReference type="NCBI Taxonomy" id="2650753"/>
    <lineage>
        <taxon>Archaea</taxon>
        <taxon>Methanobacteriati</taxon>
        <taxon>Methanobacteriota</taxon>
        <taxon>Stenosarchaea group</taxon>
        <taxon>Halobacteria</taxon>
        <taxon>Halobacteriales</taxon>
        <taxon>Haloferacaceae</taxon>
        <taxon>Haloferax</taxon>
    </lineage>
</organism>
<dbReference type="HAMAP" id="MF_01440">
    <property type="entry name" value="CheD"/>
    <property type="match status" value="1"/>
</dbReference>
<comment type="similarity">
    <text evidence="3">Belongs to the CheD family.</text>
</comment>